<dbReference type="EMBL" id="ACLL01000027">
    <property type="protein sequence ID" value="EEW53652.1"/>
    <property type="molecule type" value="Genomic_DNA"/>
</dbReference>
<organism evidence="1 2">
    <name type="scientific">Limosilactobacillus antri DSM 16041</name>
    <dbReference type="NCBI Taxonomy" id="525309"/>
    <lineage>
        <taxon>Bacteria</taxon>
        <taxon>Bacillati</taxon>
        <taxon>Bacillota</taxon>
        <taxon>Bacilli</taxon>
        <taxon>Lactobacillales</taxon>
        <taxon>Lactobacillaceae</taxon>
        <taxon>Limosilactobacillus</taxon>
    </lineage>
</organism>
<evidence type="ECO:0000313" key="2">
    <source>
        <dbReference type="Proteomes" id="UP000003675"/>
    </source>
</evidence>
<dbReference type="HOGENOM" id="CLU_1386823_0_0_9"/>
<dbReference type="AlphaFoldDB" id="C8P773"/>
<accession>C8P773</accession>
<evidence type="ECO:0000313" key="1">
    <source>
        <dbReference type="EMBL" id="EEW53652.1"/>
    </source>
</evidence>
<comment type="caution">
    <text evidence="1">The sequence shown here is derived from an EMBL/GenBank/DDBJ whole genome shotgun (WGS) entry which is preliminary data.</text>
</comment>
<name>C8P773_9LACO</name>
<dbReference type="RefSeq" id="WP_007124722.1">
    <property type="nucleotide sequence ID" value="NZ_GG700737.1"/>
</dbReference>
<dbReference type="STRING" id="525309.HMPREF0494_1167"/>
<sequence length="196" mass="23139">PRAIFIPQNAEMLHRVKEIEPRLFQQDGEFYLIQREREVYREYRENSGQNTIKLYVDMLKVYRVKKLSVPSRPSEPWQIDSLEERPVYGGRMIYVCSKPGVARQILLAYGDGGLGNDFEGSVWWFSDIKTPNKIMQKIINRIEHNDKGAPIITIKLKRTPFAGFKKDVLYKRYSKYHWTLTNRNGREAGKYDLLHK</sequence>
<gene>
    <name evidence="1" type="ORF">HMPREF0494_1167</name>
</gene>
<protein>
    <submittedName>
        <fullName evidence="1">Uncharacterized protein</fullName>
    </submittedName>
</protein>
<feature type="non-terminal residue" evidence="1">
    <location>
        <position position="1"/>
    </location>
</feature>
<reference evidence="1 2" key="1">
    <citation type="submission" date="2009-09" db="EMBL/GenBank/DDBJ databases">
        <authorList>
            <person name="Qin X."/>
            <person name="Bachman B."/>
            <person name="Battles P."/>
            <person name="Bell A."/>
            <person name="Bess C."/>
            <person name="Bickham C."/>
            <person name="Chaboub L."/>
            <person name="Chen D."/>
            <person name="Coyle M."/>
            <person name="Deiros D.R."/>
            <person name="Dinh H."/>
            <person name="Forbes L."/>
            <person name="Fowler G."/>
            <person name="Francisco L."/>
            <person name="Fu Q."/>
            <person name="Gubbala S."/>
            <person name="Hale W."/>
            <person name="Han Y."/>
            <person name="Hemphill L."/>
            <person name="Highlander S.K."/>
            <person name="Hirani K."/>
            <person name="Hogues M."/>
            <person name="Jackson L."/>
            <person name="Jakkamsetti A."/>
            <person name="Javaid M."/>
            <person name="Jiang H."/>
            <person name="Korchina V."/>
            <person name="Kovar C."/>
            <person name="Lara F."/>
            <person name="Lee S."/>
            <person name="Mata R."/>
            <person name="Mathew T."/>
            <person name="Moen C."/>
            <person name="Morales K."/>
            <person name="Munidasa M."/>
            <person name="Nazareth L."/>
            <person name="Ngo R."/>
            <person name="Nguyen L."/>
            <person name="Okwuonu G."/>
            <person name="Ongeri F."/>
            <person name="Patil S."/>
            <person name="Petrosino J."/>
            <person name="Pham C."/>
            <person name="Pham P."/>
            <person name="Pu L.-L."/>
            <person name="Puazo M."/>
            <person name="Raj R."/>
            <person name="Reid J."/>
            <person name="Rouhana J."/>
            <person name="Saada N."/>
            <person name="Shang Y."/>
            <person name="Simmons D."/>
            <person name="Thornton R."/>
            <person name="Warren J."/>
            <person name="Weissenberger G."/>
            <person name="Zhang J."/>
            <person name="Zhang L."/>
            <person name="Zhou C."/>
            <person name="Zhu D."/>
            <person name="Muzny D."/>
            <person name="Worley K."/>
            <person name="Gibbs R."/>
        </authorList>
    </citation>
    <scope>NUCLEOTIDE SEQUENCE [LARGE SCALE GENOMIC DNA]</scope>
    <source>
        <strain evidence="1 2">DSM 16041</strain>
    </source>
</reference>
<dbReference type="Proteomes" id="UP000003675">
    <property type="component" value="Unassembled WGS sequence"/>
</dbReference>
<proteinExistence type="predicted"/>